<dbReference type="Pfam" id="PF12729">
    <property type="entry name" value="4HB_MCP_1"/>
    <property type="match status" value="1"/>
</dbReference>
<dbReference type="Gene3D" id="1.10.287.950">
    <property type="entry name" value="Methyl-accepting chemotaxis protein"/>
    <property type="match status" value="1"/>
</dbReference>
<dbReference type="SUPFAM" id="SSF158472">
    <property type="entry name" value="HAMP domain-like"/>
    <property type="match status" value="1"/>
</dbReference>
<dbReference type="Gene3D" id="6.10.340.10">
    <property type="match status" value="1"/>
</dbReference>
<dbReference type="Proteomes" id="UP000516046">
    <property type="component" value="Chromosome"/>
</dbReference>
<protein>
    <submittedName>
        <fullName evidence="9">MCP four helix bundle domain-containing protein</fullName>
    </submittedName>
</protein>
<feature type="domain" description="Methyl-accepting transducer" evidence="7">
    <location>
        <begin position="315"/>
        <end position="544"/>
    </location>
</feature>
<accession>A0A7G9WFL7</accession>
<sequence>MKNLKIKTKLIILVSAMLAFLVALNIISFVVLMQMNDSTKVIANQWMNAIVQVEDLNANIKEFRLQEYKHVSSTTTTGKQDSEALMATLKSTVENKLSACSQTAQSDKDKEIVSNIKTGWTAYLGIHDNAITLSNAKETTDALRVMANDSYTQYKNLHTLCDSLVKYDQDAITQASNNATSVYSNAQKLMFCSDVIIFVVCLAFAIYTIEGISRPITKIDGAARKIADGKLDVSVDYQSTNELGMLAANFNRTAAQLKNYGNYLQEITNVLNEIADGNLTFQLTYDYEGEFAPVKKALDHLSDSLNQTMGQINLAADQVAGGAGQVSSGAQDLSQGTTEQASSAEELAATINDISEHVKDNASYAHEASGKVQDMSEKMRESNQQMQEMITAMHDISNSSAKIGKIIKAIEDIASQTNILALNAAIEAARAGAAGRGFAVVADEVRNLAGKSAEASKSTSQLIQTSLTAVKHGSEIAGETAQSLTEVVTGTEEVTDGIRRIADASNEQATAIEQVTQGVGQISNVIQTNTATAEESAAASEELSGQAQLLKNLVSKFRLKGNADAALQQNSNTVPSTVDSAPPSSATDDADEDSFEDISSYSAPSTYSVHDKY</sequence>
<dbReference type="PRINTS" id="PR00260">
    <property type="entry name" value="CHEMTRNSDUCR"/>
</dbReference>
<dbReference type="GO" id="GO:0007165">
    <property type="term" value="P:signal transduction"/>
    <property type="evidence" value="ECO:0007669"/>
    <property type="project" value="UniProtKB-KW"/>
</dbReference>
<keyword evidence="10" id="KW-1185">Reference proteome</keyword>
<evidence type="ECO:0000256" key="2">
    <source>
        <dbReference type="ARBA" id="ARBA00029447"/>
    </source>
</evidence>
<dbReference type="KEGG" id="caml:H6X83_11115"/>
<feature type="domain" description="HAMP" evidence="8">
    <location>
        <begin position="264"/>
        <end position="310"/>
    </location>
</feature>
<evidence type="ECO:0000256" key="1">
    <source>
        <dbReference type="ARBA" id="ARBA00022500"/>
    </source>
</evidence>
<keyword evidence="6" id="KW-0812">Transmembrane</keyword>
<feature type="coiled-coil region" evidence="4">
    <location>
        <begin position="365"/>
        <end position="392"/>
    </location>
</feature>
<feature type="transmembrane region" description="Helical" evidence="6">
    <location>
        <begin position="12"/>
        <end position="32"/>
    </location>
</feature>
<dbReference type="AlphaFoldDB" id="A0A7G9WFL7"/>
<feature type="region of interest" description="Disordered" evidence="5">
    <location>
        <begin position="325"/>
        <end position="345"/>
    </location>
</feature>
<dbReference type="InterPro" id="IPR024478">
    <property type="entry name" value="HlyB_4HB_MCP"/>
</dbReference>
<dbReference type="Pfam" id="PF00672">
    <property type="entry name" value="HAMP"/>
    <property type="match status" value="1"/>
</dbReference>
<evidence type="ECO:0000256" key="4">
    <source>
        <dbReference type="SAM" id="Coils"/>
    </source>
</evidence>
<keyword evidence="6" id="KW-0472">Membrane</keyword>
<dbReference type="PROSITE" id="PS50111">
    <property type="entry name" value="CHEMOTAXIS_TRANSDUC_2"/>
    <property type="match status" value="1"/>
</dbReference>
<evidence type="ECO:0000313" key="9">
    <source>
        <dbReference type="EMBL" id="QNO17479.1"/>
    </source>
</evidence>
<dbReference type="InterPro" id="IPR051310">
    <property type="entry name" value="MCP_chemotaxis"/>
</dbReference>
<dbReference type="PROSITE" id="PS50885">
    <property type="entry name" value="HAMP"/>
    <property type="match status" value="2"/>
</dbReference>
<dbReference type="InterPro" id="IPR003660">
    <property type="entry name" value="HAMP_dom"/>
</dbReference>
<dbReference type="SMART" id="SM00283">
    <property type="entry name" value="MA"/>
    <property type="match status" value="1"/>
</dbReference>
<dbReference type="PANTHER" id="PTHR43531:SF11">
    <property type="entry name" value="METHYL-ACCEPTING CHEMOTAXIS PROTEIN 3"/>
    <property type="match status" value="1"/>
</dbReference>
<dbReference type="SMART" id="SM00304">
    <property type="entry name" value="HAMP"/>
    <property type="match status" value="2"/>
</dbReference>
<dbReference type="PANTHER" id="PTHR43531">
    <property type="entry name" value="PROTEIN ICFG"/>
    <property type="match status" value="1"/>
</dbReference>
<keyword evidence="6" id="KW-1133">Transmembrane helix</keyword>
<feature type="region of interest" description="Disordered" evidence="5">
    <location>
        <begin position="568"/>
        <end position="613"/>
    </location>
</feature>
<dbReference type="FunFam" id="1.10.287.950:FF:000001">
    <property type="entry name" value="Methyl-accepting chemotaxis sensory transducer"/>
    <property type="match status" value="1"/>
</dbReference>
<evidence type="ECO:0000313" key="10">
    <source>
        <dbReference type="Proteomes" id="UP000516046"/>
    </source>
</evidence>
<keyword evidence="1" id="KW-0145">Chemotaxis</keyword>
<keyword evidence="4" id="KW-0175">Coiled coil</keyword>
<feature type="domain" description="HAMP" evidence="8">
    <location>
        <begin position="210"/>
        <end position="262"/>
    </location>
</feature>
<dbReference type="GO" id="GO:0005886">
    <property type="term" value="C:plasma membrane"/>
    <property type="evidence" value="ECO:0007669"/>
    <property type="project" value="TreeGrafter"/>
</dbReference>
<organism evidence="9 10">
    <name type="scientific">Caproicibacterium amylolyticum</name>
    <dbReference type="NCBI Taxonomy" id="2766537"/>
    <lineage>
        <taxon>Bacteria</taxon>
        <taxon>Bacillati</taxon>
        <taxon>Bacillota</taxon>
        <taxon>Clostridia</taxon>
        <taxon>Eubacteriales</taxon>
        <taxon>Oscillospiraceae</taxon>
        <taxon>Caproicibacterium</taxon>
    </lineage>
</organism>
<dbReference type="GO" id="GO:0004888">
    <property type="term" value="F:transmembrane signaling receptor activity"/>
    <property type="evidence" value="ECO:0007669"/>
    <property type="project" value="InterPro"/>
</dbReference>
<feature type="compositionally biased region" description="Polar residues" evidence="5">
    <location>
        <begin position="597"/>
        <end position="613"/>
    </location>
</feature>
<feature type="transmembrane region" description="Helical" evidence="6">
    <location>
        <begin position="189"/>
        <end position="209"/>
    </location>
</feature>
<dbReference type="Pfam" id="PF18947">
    <property type="entry name" value="HAMP_2"/>
    <property type="match status" value="1"/>
</dbReference>
<evidence type="ECO:0000259" key="7">
    <source>
        <dbReference type="PROSITE" id="PS50111"/>
    </source>
</evidence>
<evidence type="ECO:0000259" key="8">
    <source>
        <dbReference type="PROSITE" id="PS50885"/>
    </source>
</evidence>
<dbReference type="InterPro" id="IPR004089">
    <property type="entry name" value="MCPsignal_dom"/>
</dbReference>
<evidence type="ECO:0000256" key="5">
    <source>
        <dbReference type="SAM" id="MobiDB-lite"/>
    </source>
</evidence>
<dbReference type="CDD" id="cd06225">
    <property type="entry name" value="HAMP"/>
    <property type="match status" value="1"/>
</dbReference>
<dbReference type="SUPFAM" id="SSF58104">
    <property type="entry name" value="Methyl-accepting chemotaxis protein (MCP) signaling domain"/>
    <property type="match status" value="1"/>
</dbReference>
<dbReference type="GO" id="GO:0006935">
    <property type="term" value="P:chemotaxis"/>
    <property type="evidence" value="ECO:0007669"/>
    <property type="project" value="UniProtKB-KW"/>
</dbReference>
<feature type="compositionally biased region" description="Polar residues" evidence="5">
    <location>
        <begin position="568"/>
        <end position="587"/>
    </location>
</feature>
<gene>
    <name evidence="9" type="ORF">H6X83_11115</name>
</gene>
<dbReference type="Pfam" id="PF00015">
    <property type="entry name" value="MCPsignal"/>
    <property type="match status" value="1"/>
</dbReference>
<proteinExistence type="inferred from homology"/>
<dbReference type="EMBL" id="CP060696">
    <property type="protein sequence ID" value="QNO17479.1"/>
    <property type="molecule type" value="Genomic_DNA"/>
</dbReference>
<evidence type="ECO:0000256" key="6">
    <source>
        <dbReference type="SAM" id="Phobius"/>
    </source>
</evidence>
<dbReference type="RefSeq" id="WP_212506549.1">
    <property type="nucleotide sequence ID" value="NZ_CP060696.1"/>
</dbReference>
<evidence type="ECO:0000256" key="3">
    <source>
        <dbReference type="PROSITE-ProRule" id="PRU00284"/>
    </source>
</evidence>
<name>A0A7G9WFL7_9FIRM</name>
<comment type="similarity">
    <text evidence="2">Belongs to the methyl-accepting chemotaxis (MCP) protein family.</text>
</comment>
<dbReference type="InterPro" id="IPR004090">
    <property type="entry name" value="Chemotax_Me-accpt_rcpt"/>
</dbReference>
<reference evidence="9 10" key="1">
    <citation type="submission" date="2020-08" db="EMBL/GenBank/DDBJ databases">
        <authorList>
            <person name="Ren C."/>
            <person name="Gu Y."/>
            <person name="Xu Y."/>
        </authorList>
    </citation>
    <scope>NUCLEOTIDE SEQUENCE [LARGE SCALE GENOMIC DNA]</scope>
    <source>
        <strain evidence="9 10">LBM18003</strain>
    </source>
</reference>
<keyword evidence="3" id="KW-0807">Transducer</keyword>
<feature type="compositionally biased region" description="Polar residues" evidence="5">
    <location>
        <begin position="332"/>
        <end position="343"/>
    </location>
</feature>